<dbReference type="CDD" id="cd03064">
    <property type="entry name" value="TRX_Fd_NuoE"/>
    <property type="match status" value="1"/>
</dbReference>
<protein>
    <submittedName>
        <fullName evidence="8">NAD(P)H-dependent oxidoreductase subunit E</fullName>
    </submittedName>
</protein>
<reference evidence="8 9" key="1">
    <citation type="submission" date="2019-04" db="EMBL/GenBank/DDBJ databases">
        <title>Sulfurimonas crateris sp. nov. a facultative anaerobic sulfur-oxidizing chemolithautotrophic bacterium isolated from a terrestrial mud vulcano.</title>
        <authorList>
            <person name="Ratnikova N.M."/>
            <person name="Slobodkin A.I."/>
            <person name="Merkel A.Y."/>
            <person name="Novikov A."/>
            <person name="Bonch-Osmolovskaya E.A."/>
            <person name="Slobodkina G.B."/>
        </authorList>
    </citation>
    <scope>NUCLEOTIDE SEQUENCE [LARGE SCALE GENOMIC DNA]</scope>
    <source>
        <strain evidence="8 9">SN118</strain>
    </source>
</reference>
<comment type="cofactor">
    <cofactor evidence="6">
        <name>[2Fe-2S] cluster</name>
        <dbReference type="ChEBI" id="CHEBI:190135"/>
    </cofactor>
</comment>
<dbReference type="InterPro" id="IPR041921">
    <property type="entry name" value="NuoE_N"/>
</dbReference>
<proteinExistence type="inferred from homology"/>
<sequence length="157" mass="17691">MDISADDRYRTLEKSMKKLSYEKNALIEVLHSAQETFGYLGIDTLKYIAKRLKLPYSKVYGVATFYNHFRLKPKGRHNIVVCLGTACYIKGSDKILEKIEKRFGIKAGETTSDEALSLLTARCFGSCSLAPVIVCDEQIKGKVSLENPLCDIEEMIK</sequence>
<dbReference type="RefSeq" id="WP_137013275.1">
    <property type="nucleotide sequence ID" value="NZ_SZPX01000004.1"/>
</dbReference>
<keyword evidence="5 7" id="KW-0411">Iron-sulfur</keyword>
<dbReference type="PIRSF" id="PIRSF000216">
    <property type="entry name" value="NADH_DH_24kDa"/>
    <property type="match status" value="1"/>
</dbReference>
<evidence type="ECO:0000256" key="5">
    <source>
        <dbReference type="ARBA" id="ARBA00023014"/>
    </source>
</evidence>
<accession>A0A4U2Z6K2</accession>
<evidence type="ECO:0000313" key="9">
    <source>
        <dbReference type="Proteomes" id="UP000309561"/>
    </source>
</evidence>
<feature type="binding site" evidence="7">
    <location>
        <position position="82"/>
    </location>
    <ligand>
        <name>[2Fe-2S] cluster</name>
        <dbReference type="ChEBI" id="CHEBI:190135"/>
    </ligand>
</feature>
<dbReference type="InterPro" id="IPR036249">
    <property type="entry name" value="Thioredoxin-like_sf"/>
</dbReference>
<dbReference type="Pfam" id="PF01257">
    <property type="entry name" value="2Fe-2S_thioredx"/>
    <property type="match status" value="1"/>
</dbReference>
<evidence type="ECO:0000313" key="8">
    <source>
        <dbReference type="EMBL" id="TKI69584.1"/>
    </source>
</evidence>
<feature type="binding site" evidence="7">
    <location>
        <position position="87"/>
    </location>
    <ligand>
        <name>[2Fe-2S] cluster</name>
        <dbReference type="ChEBI" id="CHEBI:190135"/>
    </ligand>
</feature>
<dbReference type="Proteomes" id="UP000309561">
    <property type="component" value="Unassembled WGS sequence"/>
</dbReference>
<evidence type="ECO:0000256" key="3">
    <source>
        <dbReference type="ARBA" id="ARBA00022723"/>
    </source>
</evidence>
<dbReference type="SUPFAM" id="SSF52833">
    <property type="entry name" value="Thioredoxin-like"/>
    <property type="match status" value="1"/>
</dbReference>
<dbReference type="FunFam" id="1.10.10.1590:FF:000001">
    <property type="entry name" value="NADH-quinone oxidoreductase subunit E"/>
    <property type="match status" value="1"/>
</dbReference>
<comment type="cofactor">
    <cofactor evidence="7">
        <name>[2Fe-2S] cluster</name>
        <dbReference type="ChEBI" id="CHEBI:190135"/>
    </cofactor>
    <text evidence="7">Binds 1 [2Fe-2S] cluster.</text>
</comment>
<evidence type="ECO:0000256" key="4">
    <source>
        <dbReference type="ARBA" id="ARBA00023004"/>
    </source>
</evidence>
<dbReference type="GO" id="GO:0016491">
    <property type="term" value="F:oxidoreductase activity"/>
    <property type="evidence" value="ECO:0007669"/>
    <property type="project" value="InterPro"/>
</dbReference>
<dbReference type="InterPro" id="IPR042128">
    <property type="entry name" value="NuoE_dom"/>
</dbReference>
<dbReference type="InterPro" id="IPR028431">
    <property type="entry name" value="NADP_DH_HndA-like"/>
</dbReference>
<evidence type="ECO:0000256" key="7">
    <source>
        <dbReference type="PIRSR" id="PIRSR000216-1"/>
    </source>
</evidence>
<keyword evidence="3 7" id="KW-0479">Metal-binding</keyword>
<dbReference type="Gene3D" id="1.10.10.1590">
    <property type="entry name" value="NADH-quinone oxidoreductase subunit E"/>
    <property type="match status" value="1"/>
</dbReference>
<dbReference type="OrthoDB" id="9807941at2"/>
<name>A0A4U2Z6K2_9BACT</name>
<comment type="similarity">
    <text evidence="1">Belongs to the complex I 24 kDa subunit family.</text>
</comment>
<evidence type="ECO:0000256" key="2">
    <source>
        <dbReference type="ARBA" id="ARBA00022714"/>
    </source>
</evidence>
<keyword evidence="4 7" id="KW-0408">Iron</keyword>
<dbReference type="AlphaFoldDB" id="A0A4U2Z6K2"/>
<keyword evidence="2 7" id="KW-0001">2Fe-2S</keyword>
<organism evidence="8 9">
    <name type="scientific">Sulfurimonas crateris</name>
    <dbReference type="NCBI Taxonomy" id="2574727"/>
    <lineage>
        <taxon>Bacteria</taxon>
        <taxon>Pseudomonadati</taxon>
        <taxon>Campylobacterota</taxon>
        <taxon>Epsilonproteobacteria</taxon>
        <taxon>Campylobacterales</taxon>
        <taxon>Sulfurimonadaceae</taxon>
        <taxon>Sulfurimonas</taxon>
    </lineage>
</organism>
<dbReference type="GO" id="GO:0046872">
    <property type="term" value="F:metal ion binding"/>
    <property type="evidence" value="ECO:0007669"/>
    <property type="project" value="UniProtKB-KW"/>
</dbReference>
<feature type="binding site" evidence="7">
    <location>
        <position position="123"/>
    </location>
    <ligand>
        <name>[2Fe-2S] cluster</name>
        <dbReference type="ChEBI" id="CHEBI:190135"/>
    </ligand>
</feature>
<gene>
    <name evidence="8" type="ORF">FCU45_05880</name>
</gene>
<comment type="caution">
    <text evidence="8">The sequence shown here is derived from an EMBL/GenBank/DDBJ whole genome shotgun (WGS) entry which is preliminary data.</text>
</comment>
<dbReference type="PANTHER" id="PTHR43342">
    <property type="entry name" value="NADH-QUINONE OXIDOREDUCTASE, E SUBUNIT"/>
    <property type="match status" value="1"/>
</dbReference>
<feature type="binding site" evidence="7">
    <location>
        <position position="127"/>
    </location>
    <ligand>
        <name>[2Fe-2S] cluster</name>
        <dbReference type="ChEBI" id="CHEBI:190135"/>
    </ligand>
</feature>
<keyword evidence="9" id="KW-1185">Reference proteome</keyword>
<dbReference type="PANTHER" id="PTHR43342:SF2">
    <property type="entry name" value="POTENTIAL NAD-REDUCING HYDROGENASE SUBUNIT"/>
    <property type="match status" value="1"/>
</dbReference>
<dbReference type="Gene3D" id="3.40.30.10">
    <property type="entry name" value="Glutaredoxin"/>
    <property type="match status" value="1"/>
</dbReference>
<evidence type="ECO:0000256" key="1">
    <source>
        <dbReference type="ARBA" id="ARBA00010643"/>
    </source>
</evidence>
<dbReference type="InterPro" id="IPR002023">
    <property type="entry name" value="NuoE-like"/>
</dbReference>
<dbReference type="GO" id="GO:0051537">
    <property type="term" value="F:2 iron, 2 sulfur cluster binding"/>
    <property type="evidence" value="ECO:0007669"/>
    <property type="project" value="UniProtKB-KW"/>
</dbReference>
<dbReference type="EMBL" id="SZPX01000004">
    <property type="protein sequence ID" value="TKI69584.1"/>
    <property type="molecule type" value="Genomic_DNA"/>
</dbReference>
<evidence type="ECO:0000256" key="6">
    <source>
        <dbReference type="ARBA" id="ARBA00034078"/>
    </source>
</evidence>